<dbReference type="SUPFAM" id="SSF46785">
    <property type="entry name" value="Winged helix' DNA-binding domain"/>
    <property type="match status" value="1"/>
</dbReference>
<keyword evidence="6" id="KW-0804">Transcription</keyword>
<organism evidence="7 8">
    <name type="scientific">Glaciecola siphonariae</name>
    <dbReference type="NCBI Taxonomy" id="521012"/>
    <lineage>
        <taxon>Bacteria</taxon>
        <taxon>Pseudomonadati</taxon>
        <taxon>Pseudomonadota</taxon>
        <taxon>Gammaproteobacteria</taxon>
        <taxon>Alteromonadales</taxon>
        <taxon>Alteromonadaceae</taxon>
        <taxon>Glaciecola</taxon>
    </lineage>
</organism>
<dbReference type="Gene3D" id="1.10.10.10">
    <property type="entry name" value="Winged helix-like DNA-binding domain superfamily/Winged helix DNA-binding domain"/>
    <property type="match status" value="1"/>
</dbReference>
<keyword evidence="3" id="KW-0862">Zinc</keyword>
<dbReference type="RefSeq" id="WP_382410650.1">
    <property type="nucleotide sequence ID" value="NZ_JBHSGU010000029.1"/>
</dbReference>
<evidence type="ECO:0000256" key="5">
    <source>
        <dbReference type="ARBA" id="ARBA00023125"/>
    </source>
</evidence>
<evidence type="ECO:0000256" key="6">
    <source>
        <dbReference type="ARBA" id="ARBA00023163"/>
    </source>
</evidence>
<dbReference type="Gene3D" id="3.30.1490.190">
    <property type="match status" value="1"/>
</dbReference>
<dbReference type="Pfam" id="PF01475">
    <property type="entry name" value="FUR"/>
    <property type="match status" value="1"/>
</dbReference>
<comment type="similarity">
    <text evidence="1">Belongs to the Fur family.</text>
</comment>
<dbReference type="PANTHER" id="PTHR33202:SF6">
    <property type="entry name" value="ZINC UPTAKE REGULATION PROTEIN"/>
    <property type="match status" value="1"/>
</dbReference>
<sequence length="163" mass="18618">MQLFEDSDVLKVREICEAQNARLTKQRLHVLNVLLDAEQAMSAYELAKIYNERFNEKIIATSVYRILEFFIDLRIAYRLDTINKFIACQCIGEDNNNHFPVFVICVQCNQVNELAVPVSVMENMCAAANTPKFKVIDSKVELKGVCKTCECDLRQLGKGEGFE</sequence>
<keyword evidence="8" id="KW-1185">Reference proteome</keyword>
<dbReference type="PANTHER" id="PTHR33202">
    <property type="entry name" value="ZINC UPTAKE REGULATION PROTEIN"/>
    <property type="match status" value="1"/>
</dbReference>
<dbReference type="InterPro" id="IPR002481">
    <property type="entry name" value="FUR"/>
</dbReference>
<keyword evidence="5" id="KW-0238">DNA-binding</keyword>
<evidence type="ECO:0000256" key="3">
    <source>
        <dbReference type="ARBA" id="ARBA00022833"/>
    </source>
</evidence>
<dbReference type="EMBL" id="JBHSGU010000029">
    <property type="protein sequence ID" value="MFC4701819.1"/>
    <property type="molecule type" value="Genomic_DNA"/>
</dbReference>
<dbReference type="InterPro" id="IPR036390">
    <property type="entry name" value="WH_DNA-bd_sf"/>
</dbReference>
<dbReference type="InterPro" id="IPR043135">
    <property type="entry name" value="Fur_C"/>
</dbReference>
<protein>
    <submittedName>
        <fullName evidence="7">Fur family transcriptional regulator</fullName>
    </submittedName>
</protein>
<comment type="caution">
    <text evidence="7">The sequence shown here is derived from an EMBL/GenBank/DDBJ whole genome shotgun (WGS) entry which is preliminary data.</text>
</comment>
<reference evidence="8" key="1">
    <citation type="journal article" date="2019" name="Int. J. Syst. Evol. Microbiol.">
        <title>The Global Catalogue of Microorganisms (GCM) 10K type strain sequencing project: providing services to taxonomists for standard genome sequencing and annotation.</title>
        <authorList>
            <consortium name="The Broad Institute Genomics Platform"/>
            <consortium name="The Broad Institute Genome Sequencing Center for Infectious Disease"/>
            <person name="Wu L."/>
            <person name="Ma J."/>
        </authorList>
    </citation>
    <scope>NUCLEOTIDE SEQUENCE [LARGE SCALE GENOMIC DNA]</scope>
    <source>
        <strain evidence="8">KACC 12507</strain>
    </source>
</reference>
<keyword evidence="2" id="KW-0678">Repressor</keyword>
<evidence type="ECO:0000256" key="2">
    <source>
        <dbReference type="ARBA" id="ARBA00022491"/>
    </source>
</evidence>
<dbReference type="Proteomes" id="UP001595897">
    <property type="component" value="Unassembled WGS sequence"/>
</dbReference>
<proteinExistence type="inferred from homology"/>
<keyword evidence="4" id="KW-0805">Transcription regulation</keyword>
<evidence type="ECO:0000313" key="8">
    <source>
        <dbReference type="Proteomes" id="UP001595897"/>
    </source>
</evidence>
<evidence type="ECO:0000256" key="1">
    <source>
        <dbReference type="ARBA" id="ARBA00007957"/>
    </source>
</evidence>
<evidence type="ECO:0000256" key="4">
    <source>
        <dbReference type="ARBA" id="ARBA00023015"/>
    </source>
</evidence>
<gene>
    <name evidence="7" type="ORF">ACFO4O_16845</name>
</gene>
<accession>A0ABV9M190</accession>
<evidence type="ECO:0000313" key="7">
    <source>
        <dbReference type="EMBL" id="MFC4701819.1"/>
    </source>
</evidence>
<name>A0ABV9M190_9ALTE</name>
<dbReference type="InterPro" id="IPR036388">
    <property type="entry name" value="WH-like_DNA-bd_sf"/>
</dbReference>